<organism evidence="7">
    <name type="scientific">marine metagenome</name>
    <dbReference type="NCBI Taxonomy" id="408172"/>
    <lineage>
        <taxon>unclassified sequences</taxon>
        <taxon>metagenomes</taxon>
        <taxon>ecological metagenomes</taxon>
    </lineage>
</organism>
<evidence type="ECO:0000313" key="7">
    <source>
        <dbReference type="EMBL" id="SVA16929.1"/>
    </source>
</evidence>
<dbReference type="PRINTS" id="PR00423">
    <property type="entry name" value="CELLDVISFTSZ"/>
</dbReference>
<feature type="region of interest" description="Disordered" evidence="4">
    <location>
        <begin position="352"/>
        <end position="372"/>
    </location>
</feature>
<evidence type="ECO:0008006" key="8">
    <source>
        <dbReference type="Google" id="ProtNLM"/>
    </source>
</evidence>
<keyword evidence="2" id="KW-0547">Nucleotide-binding</keyword>
<dbReference type="GO" id="GO:0003924">
    <property type="term" value="F:GTPase activity"/>
    <property type="evidence" value="ECO:0007669"/>
    <property type="project" value="InterPro"/>
</dbReference>
<dbReference type="InterPro" id="IPR024757">
    <property type="entry name" value="FtsZ_C"/>
</dbReference>
<dbReference type="HAMAP" id="MF_00909">
    <property type="entry name" value="FtsZ"/>
    <property type="match status" value="1"/>
</dbReference>
<dbReference type="InterPro" id="IPR018316">
    <property type="entry name" value="Tubulin/FtsZ_2-layer-sand-dom"/>
</dbReference>
<dbReference type="PANTHER" id="PTHR30314">
    <property type="entry name" value="CELL DIVISION PROTEIN FTSZ-RELATED"/>
    <property type="match status" value="1"/>
</dbReference>
<dbReference type="SMART" id="SM00865">
    <property type="entry name" value="Tubulin_C"/>
    <property type="match status" value="1"/>
</dbReference>
<dbReference type="GO" id="GO:0051301">
    <property type="term" value="P:cell division"/>
    <property type="evidence" value="ECO:0007669"/>
    <property type="project" value="TreeGrafter"/>
</dbReference>
<feature type="domain" description="Tubulin/FtsZ GTPase" evidence="5">
    <location>
        <begin position="14"/>
        <end position="206"/>
    </location>
</feature>
<dbReference type="Gene3D" id="3.30.1330.20">
    <property type="entry name" value="Tubulin/FtsZ, C-terminal domain"/>
    <property type="match status" value="1"/>
</dbReference>
<dbReference type="InterPro" id="IPR036525">
    <property type="entry name" value="Tubulin/FtsZ_GTPase_sf"/>
</dbReference>
<gene>
    <name evidence="7" type="ORF">METZ01_LOCUS69783</name>
</gene>
<evidence type="ECO:0000256" key="3">
    <source>
        <dbReference type="ARBA" id="ARBA00023134"/>
    </source>
</evidence>
<evidence type="ECO:0000259" key="5">
    <source>
        <dbReference type="SMART" id="SM00864"/>
    </source>
</evidence>
<dbReference type="InterPro" id="IPR037103">
    <property type="entry name" value="Tubulin/FtsZ-like_C"/>
</dbReference>
<dbReference type="Pfam" id="PF00091">
    <property type="entry name" value="Tubulin"/>
    <property type="match status" value="1"/>
</dbReference>
<proteinExistence type="inferred from homology"/>
<accession>A0A381TM60</accession>
<evidence type="ECO:0000256" key="2">
    <source>
        <dbReference type="ARBA" id="ARBA00022741"/>
    </source>
</evidence>
<feature type="compositionally biased region" description="Polar residues" evidence="4">
    <location>
        <begin position="352"/>
        <end position="366"/>
    </location>
</feature>
<dbReference type="GO" id="GO:0005737">
    <property type="term" value="C:cytoplasm"/>
    <property type="evidence" value="ECO:0007669"/>
    <property type="project" value="TreeGrafter"/>
</dbReference>
<reference evidence="7" key="1">
    <citation type="submission" date="2018-05" db="EMBL/GenBank/DDBJ databases">
        <authorList>
            <person name="Lanie J.A."/>
            <person name="Ng W.-L."/>
            <person name="Kazmierczak K.M."/>
            <person name="Andrzejewski T.M."/>
            <person name="Davidsen T.M."/>
            <person name="Wayne K.J."/>
            <person name="Tettelin H."/>
            <person name="Glass J.I."/>
            <person name="Rusch D."/>
            <person name="Podicherti R."/>
            <person name="Tsui H.-C.T."/>
            <person name="Winkler M.E."/>
        </authorList>
    </citation>
    <scope>NUCLEOTIDE SEQUENCE</scope>
</reference>
<dbReference type="Pfam" id="PF12327">
    <property type="entry name" value="FtsZ_C"/>
    <property type="match status" value="1"/>
</dbReference>
<dbReference type="GO" id="GO:0032153">
    <property type="term" value="C:cell division site"/>
    <property type="evidence" value="ECO:0007669"/>
    <property type="project" value="TreeGrafter"/>
</dbReference>
<dbReference type="EMBL" id="UINC01004799">
    <property type="protein sequence ID" value="SVA16929.1"/>
    <property type="molecule type" value="Genomic_DNA"/>
</dbReference>
<protein>
    <recommendedName>
        <fullName evidence="8">Cell division protein FtsZ</fullName>
    </recommendedName>
</protein>
<dbReference type="InterPro" id="IPR003008">
    <property type="entry name" value="Tubulin_FtsZ_GTPase"/>
</dbReference>
<dbReference type="FunFam" id="3.40.50.1440:FF:000001">
    <property type="entry name" value="Cell division protein FtsZ"/>
    <property type="match status" value="1"/>
</dbReference>
<dbReference type="CDD" id="cd02201">
    <property type="entry name" value="FtsZ_type1"/>
    <property type="match status" value="1"/>
</dbReference>
<dbReference type="NCBIfam" id="TIGR00065">
    <property type="entry name" value="ftsZ"/>
    <property type="match status" value="1"/>
</dbReference>
<evidence type="ECO:0000256" key="1">
    <source>
        <dbReference type="ARBA" id="ARBA00009690"/>
    </source>
</evidence>
<dbReference type="SUPFAM" id="SSF52490">
    <property type="entry name" value="Tubulin nucleotide-binding domain-like"/>
    <property type="match status" value="1"/>
</dbReference>
<dbReference type="GO" id="GO:0005525">
    <property type="term" value="F:GTP binding"/>
    <property type="evidence" value="ECO:0007669"/>
    <property type="project" value="UniProtKB-KW"/>
</dbReference>
<dbReference type="PANTHER" id="PTHR30314:SF3">
    <property type="entry name" value="MITOCHONDRIAL DIVISION PROTEIN FSZA"/>
    <property type="match status" value="1"/>
</dbReference>
<dbReference type="InterPro" id="IPR008280">
    <property type="entry name" value="Tub_FtsZ_C"/>
</dbReference>
<keyword evidence="3" id="KW-0342">GTP-binding</keyword>
<comment type="similarity">
    <text evidence="1">Belongs to the FtsZ family.</text>
</comment>
<evidence type="ECO:0000259" key="6">
    <source>
        <dbReference type="SMART" id="SM00865"/>
    </source>
</evidence>
<feature type="domain" description="Tubulin/FtsZ 2-layer sandwich" evidence="6">
    <location>
        <begin position="208"/>
        <end position="326"/>
    </location>
</feature>
<evidence type="ECO:0000256" key="4">
    <source>
        <dbReference type="SAM" id="MobiDB-lite"/>
    </source>
</evidence>
<dbReference type="InterPro" id="IPR000158">
    <property type="entry name" value="Cell_div_FtsZ"/>
</dbReference>
<name>A0A381TM60_9ZZZZ</name>
<dbReference type="Gene3D" id="3.40.50.1440">
    <property type="entry name" value="Tubulin/FtsZ, GTPase domain"/>
    <property type="match status" value="1"/>
</dbReference>
<dbReference type="InterPro" id="IPR045061">
    <property type="entry name" value="FtsZ/CetZ"/>
</dbReference>
<dbReference type="SUPFAM" id="SSF55307">
    <property type="entry name" value="Tubulin C-terminal domain-like"/>
    <property type="match status" value="1"/>
</dbReference>
<dbReference type="InterPro" id="IPR020805">
    <property type="entry name" value="Cell_div_FtsZ_CS"/>
</dbReference>
<dbReference type="AlphaFoldDB" id="A0A381TM60"/>
<sequence>MLFEFDPKMEQKAKLKVIGVGGAGGNAINRMIRADMTGVDFIAINTDAQDLENNSAEQRIQIGKTLTKGLGAGARSSIGAEAMTTDKEAVQNVMESSDMVFITCGMGGGTGTGAAPVIAQIANELGILTVGIVTLPFKFEGPRRLERAMEGISEMKKVCDTVIIIPNQKLMSIVDKNTTLSDSFLLADSILHQATKGISDLINVHGMINLDFADVETVMKNMGQAIMGTGCASGEERAVLAAQQAISSPLLDSGTISGAQGVLVNITGDENMTLHEVDEATSIIFEEAGKDANIIFGAVLDPNMNGEIQVTVIATGFNQIHQVKIIDDTQKYPDFPNKRSSELMNDKNETLIQQKGNSKNRNNELSSPEKVKFHFDDTSTKISDDEFQHIEKIQKEITDLEVPAFIRRQQQ</sequence>
<dbReference type="PROSITE" id="PS01135">
    <property type="entry name" value="FTSZ_2"/>
    <property type="match status" value="1"/>
</dbReference>
<dbReference type="SMART" id="SM00864">
    <property type="entry name" value="Tubulin"/>
    <property type="match status" value="1"/>
</dbReference>